<feature type="transmembrane region" description="Helical" evidence="7">
    <location>
        <begin position="21"/>
        <end position="44"/>
    </location>
</feature>
<dbReference type="InterPro" id="IPR050382">
    <property type="entry name" value="MFS_Na/Anion_cotransporter"/>
</dbReference>
<proteinExistence type="inferred from homology"/>
<dbReference type="GO" id="GO:0005886">
    <property type="term" value="C:plasma membrane"/>
    <property type="evidence" value="ECO:0007669"/>
    <property type="project" value="UniProtKB-SubCell"/>
</dbReference>
<feature type="transmembrane region" description="Helical" evidence="7">
    <location>
        <begin position="374"/>
        <end position="395"/>
    </location>
</feature>
<dbReference type="InterPro" id="IPR036259">
    <property type="entry name" value="MFS_trans_sf"/>
</dbReference>
<evidence type="ECO:0000256" key="3">
    <source>
        <dbReference type="ARBA" id="ARBA00022692"/>
    </source>
</evidence>
<dbReference type="AlphaFoldDB" id="A0A3S9XBS1"/>
<keyword evidence="10" id="KW-1185">Reference proteome</keyword>
<organism evidence="9 10">
    <name type="scientific">Entomomonas moraniae</name>
    <dbReference type="NCBI Taxonomy" id="2213226"/>
    <lineage>
        <taxon>Bacteria</taxon>
        <taxon>Pseudomonadati</taxon>
        <taxon>Pseudomonadota</taxon>
        <taxon>Gammaproteobacteria</taxon>
        <taxon>Pseudomonadales</taxon>
        <taxon>Pseudomonadaceae</taxon>
        <taxon>Entomomonas</taxon>
    </lineage>
</organism>
<protein>
    <submittedName>
        <fullName evidence="9">MFS transporter</fullName>
    </submittedName>
</protein>
<dbReference type="Pfam" id="PF07690">
    <property type="entry name" value="MFS_1"/>
    <property type="match status" value="1"/>
</dbReference>
<evidence type="ECO:0000256" key="2">
    <source>
        <dbReference type="ARBA" id="ARBA00022475"/>
    </source>
</evidence>
<dbReference type="CDD" id="cd17319">
    <property type="entry name" value="MFS_ExuT_GudP_like"/>
    <property type="match status" value="1"/>
</dbReference>
<feature type="transmembrane region" description="Helical" evidence="7">
    <location>
        <begin position="338"/>
        <end position="362"/>
    </location>
</feature>
<feature type="transmembrane region" description="Helical" evidence="7">
    <location>
        <begin position="56"/>
        <end position="77"/>
    </location>
</feature>
<keyword evidence="2" id="KW-1003">Cell membrane</keyword>
<reference evidence="10" key="1">
    <citation type="submission" date="2018-06" db="EMBL/GenBank/DDBJ databases">
        <title>Complete genome of Pseudomonas insecticola strain QZS01.</title>
        <authorList>
            <person name="Wang J."/>
            <person name="Su Q."/>
        </authorList>
    </citation>
    <scope>NUCLEOTIDE SEQUENCE [LARGE SCALE GENOMIC DNA]</scope>
    <source>
        <strain evidence="10">QZS01</strain>
    </source>
</reference>
<dbReference type="SUPFAM" id="SSF103473">
    <property type="entry name" value="MFS general substrate transporter"/>
    <property type="match status" value="1"/>
</dbReference>
<feature type="transmembrane region" description="Helical" evidence="7">
    <location>
        <begin position="166"/>
        <end position="195"/>
    </location>
</feature>
<evidence type="ECO:0000256" key="7">
    <source>
        <dbReference type="SAM" id="Phobius"/>
    </source>
</evidence>
<dbReference type="RefSeq" id="WP_127162062.1">
    <property type="nucleotide sequence ID" value="NZ_CP029822.1"/>
</dbReference>
<feature type="transmembrane region" description="Helical" evidence="7">
    <location>
        <begin position="248"/>
        <end position="269"/>
    </location>
</feature>
<dbReference type="Proteomes" id="UP000273143">
    <property type="component" value="Chromosome"/>
</dbReference>
<dbReference type="Gene3D" id="1.20.1250.20">
    <property type="entry name" value="MFS general substrate transporter like domains"/>
    <property type="match status" value="2"/>
</dbReference>
<comment type="subcellular location">
    <subcellularLocation>
        <location evidence="1">Cell membrane</location>
        <topology evidence="1">Multi-pass membrane protein</topology>
    </subcellularLocation>
</comment>
<keyword evidence="5 7" id="KW-0472">Membrane</keyword>
<feature type="transmembrane region" description="Helical" evidence="7">
    <location>
        <begin position="315"/>
        <end position="332"/>
    </location>
</feature>
<evidence type="ECO:0000313" key="9">
    <source>
        <dbReference type="EMBL" id="AZS49892.1"/>
    </source>
</evidence>
<dbReference type="PANTHER" id="PTHR11662">
    <property type="entry name" value="SOLUTE CARRIER FAMILY 17"/>
    <property type="match status" value="1"/>
</dbReference>
<feature type="transmembrane region" description="Helical" evidence="7">
    <location>
        <begin position="281"/>
        <end position="303"/>
    </location>
</feature>
<keyword evidence="3 7" id="KW-0812">Transmembrane</keyword>
<dbReference type="InterPro" id="IPR020846">
    <property type="entry name" value="MFS_dom"/>
</dbReference>
<gene>
    <name evidence="9" type="ORF">DM558_03465</name>
</gene>
<evidence type="ECO:0000256" key="4">
    <source>
        <dbReference type="ARBA" id="ARBA00022989"/>
    </source>
</evidence>
<feature type="domain" description="Major facilitator superfamily (MFS) profile" evidence="8">
    <location>
        <begin position="19"/>
        <end position="429"/>
    </location>
</feature>
<evidence type="ECO:0000259" key="8">
    <source>
        <dbReference type="PROSITE" id="PS50850"/>
    </source>
</evidence>
<feature type="transmembrane region" description="Helical" evidence="7">
    <location>
        <begin position="407"/>
        <end position="425"/>
    </location>
</feature>
<evidence type="ECO:0000256" key="6">
    <source>
        <dbReference type="ARBA" id="ARBA00038514"/>
    </source>
</evidence>
<dbReference type="EMBL" id="CP029822">
    <property type="protein sequence ID" value="AZS49892.1"/>
    <property type="molecule type" value="Genomic_DNA"/>
</dbReference>
<dbReference type="KEGG" id="emo:DM558_03465"/>
<dbReference type="PROSITE" id="PS50850">
    <property type="entry name" value="MFS"/>
    <property type="match status" value="1"/>
</dbReference>
<dbReference type="PIRSF" id="PIRSF002808">
    <property type="entry name" value="Hexose_phosphate_transp"/>
    <property type="match status" value="1"/>
</dbReference>
<evidence type="ECO:0000256" key="1">
    <source>
        <dbReference type="ARBA" id="ARBA00004651"/>
    </source>
</evidence>
<dbReference type="InterPro" id="IPR000849">
    <property type="entry name" value="Sugar_P_transporter"/>
</dbReference>
<evidence type="ECO:0000256" key="5">
    <source>
        <dbReference type="ARBA" id="ARBA00023136"/>
    </source>
</evidence>
<accession>A0A3S9XBS1</accession>
<dbReference type="GO" id="GO:0022857">
    <property type="term" value="F:transmembrane transporter activity"/>
    <property type="evidence" value="ECO:0007669"/>
    <property type="project" value="InterPro"/>
</dbReference>
<feature type="transmembrane region" description="Helical" evidence="7">
    <location>
        <begin position="89"/>
        <end position="122"/>
    </location>
</feature>
<keyword evidence="4 7" id="KW-1133">Transmembrane helix</keyword>
<comment type="similarity">
    <text evidence="6">Belongs to the major facilitator superfamily. Phthalate permease family.</text>
</comment>
<sequence>MISRILEPQKIQWKARYTILAFIWLAWLMSFLDRMLMSISLPFIGEEFHLDKGTQGWIISAFFLSYAGFQIPGGFLADKFGPRKVMFFAIIWWSIFTSLTGLAFNIGIVSAFVVMLCVRFLFGIGEGSFPASSWKCISTYFPLKERGRATAIQSTVNTLGPAVATFVAAAIIAALGWRWVFVLLGIPGIAVAFGIRYYCRDNYRDCPVITQEEIKELEADEAEQAAKLSTQQAGETIPFIDILKRVELWQLAVIWFLFDITFWGFTSWLPSYLKDARGLTLAQIGVWGSVPYLFGAVGTLMGGYVSDKFTSIRNWIYIAASMIAALFLYFMFKADGLTMTVIYQCMASLFMFFAMGIFWGILMHTISANIMGRASGIVNFGGQLAGVVAAPVMGYLVDISDGKYDNAFWFIIITLAASAAFILTLRTKK</sequence>
<dbReference type="InterPro" id="IPR011701">
    <property type="entry name" value="MFS"/>
</dbReference>
<dbReference type="PANTHER" id="PTHR11662:SF399">
    <property type="entry name" value="FI19708P1-RELATED"/>
    <property type="match status" value="1"/>
</dbReference>
<evidence type="ECO:0000313" key="10">
    <source>
        <dbReference type="Proteomes" id="UP000273143"/>
    </source>
</evidence>
<name>A0A3S9XBS1_9GAMM</name>